<dbReference type="Gene3D" id="2.40.50.870">
    <property type="entry name" value="Protein of unknown function (DUF3299)"/>
    <property type="match status" value="1"/>
</dbReference>
<dbReference type="OrthoDB" id="279013at2"/>
<comment type="caution">
    <text evidence="2">The sequence shown here is derived from an EMBL/GenBank/DDBJ whole genome shotgun (WGS) entry which is preliminary data.</text>
</comment>
<name>A0A5C5V330_9BACT</name>
<dbReference type="AlphaFoldDB" id="A0A5C5V330"/>
<keyword evidence="1" id="KW-1133">Transmembrane helix</keyword>
<dbReference type="Proteomes" id="UP000316714">
    <property type="component" value="Unassembled WGS sequence"/>
</dbReference>
<organism evidence="2 3">
    <name type="scientific">Posidoniimonas corsicana</name>
    <dbReference type="NCBI Taxonomy" id="1938618"/>
    <lineage>
        <taxon>Bacteria</taxon>
        <taxon>Pseudomonadati</taxon>
        <taxon>Planctomycetota</taxon>
        <taxon>Planctomycetia</taxon>
        <taxon>Pirellulales</taxon>
        <taxon>Lacipirellulaceae</taxon>
        <taxon>Posidoniimonas</taxon>
    </lineage>
</organism>
<evidence type="ECO:0000313" key="2">
    <source>
        <dbReference type="EMBL" id="TWT32369.1"/>
    </source>
</evidence>
<keyword evidence="1" id="KW-0812">Transmembrane</keyword>
<keyword evidence="1" id="KW-0472">Membrane</keyword>
<reference evidence="2 3" key="1">
    <citation type="submission" date="2019-02" db="EMBL/GenBank/DDBJ databases">
        <title>Deep-cultivation of Planctomycetes and their phenomic and genomic characterization uncovers novel biology.</title>
        <authorList>
            <person name="Wiegand S."/>
            <person name="Jogler M."/>
            <person name="Boedeker C."/>
            <person name="Pinto D."/>
            <person name="Vollmers J."/>
            <person name="Rivas-Marin E."/>
            <person name="Kohn T."/>
            <person name="Peeters S.H."/>
            <person name="Heuer A."/>
            <person name="Rast P."/>
            <person name="Oberbeckmann S."/>
            <person name="Bunk B."/>
            <person name="Jeske O."/>
            <person name="Meyerdierks A."/>
            <person name="Storesund J.E."/>
            <person name="Kallscheuer N."/>
            <person name="Luecker S."/>
            <person name="Lage O.M."/>
            <person name="Pohl T."/>
            <person name="Merkel B.J."/>
            <person name="Hornburger P."/>
            <person name="Mueller R.-W."/>
            <person name="Bruemmer F."/>
            <person name="Labrenz M."/>
            <person name="Spormann A.M."/>
            <person name="Op Den Camp H."/>
            <person name="Overmann J."/>
            <person name="Amann R."/>
            <person name="Jetten M.S.M."/>
            <person name="Mascher T."/>
            <person name="Medema M.H."/>
            <person name="Devos D.P."/>
            <person name="Kaster A.-K."/>
            <person name="Ovreas L."/>
            <person name="Rohde M."/>
            <person name="Galperin M.Y."/>
            <person name="Jogler C."/>
        </authorList>
    </citation>
    <scope>NUCLEOTIDE SEQUENCE [LARGE SCALE GENOMIC DNA]</scope>
    <source>
        <strain evidence="2 3">KOR34</strain>
    </source>
</reference>
<feature type="transmembrane region" description="Helical" evidence="1">
    <location>
        <begin position="20"/>
        <end position="42"/>
    </location>
</feature>
<proteinExistence type="predicted"/>
<dbReference type="RefSeq" id="WP_146567675.1">
    <property type="nucleotide sequence ID" value="NZ_SIHJ01000003.1"/>
</dbReference>
<feature type="transmembrane region" description="Helical" evidence="1">
    <location>
        <begin position="54"/>
        <end position="73"/>
    </location>
</feature>
<keyword evidence="3" id="KW-1185">Reference proteome</keyword>
<gene>
    <name evidence="2" type="ORF">KOR34_41320</name>
</gene>
<evidence type="ECO:0000256" key="1">
    <source>
        <dbReference type="SAM" id="Phobius"/>
    </source>
</evidence>
<protein>
    <recommendedName>
        <fullName evidence="4">DUF4190 domain-containing protein</fullName>
    </recommendedName>
</protein>
<dbReference type="EMBL" id="SIHJ01000003">
    <property type="protein sequence ID" value="TWT32369.1"/>
    <property type="molecule type" value="Genomic_DNA"/>
</dbReference>
<sequence>MSTVTLDPQTSVEPYEDDSASYRALHAGAIVGVLLAVCSLIYPLTVASLTDMQYLLLLAAIPLAAMAISWMALRSIRANSEIYTGAKLATVGLAVAAASLIGGSAYGGLVFATEVPDGYQRISFQGLKPSAEDEEALRPIPEHIQQLMGDGERVFIKGYIRPDSVQYKTGNKEFLLVRDNNQCCFGDVNKVAYFDQMMVYLGDGLSADLETRLFRLGGTLTCRAGNTAQGEPVLVYSLQADYIK</sequence>
<evidence type="ECO:0008006" key="4">
    <source>
        <dbReference type="Google" id="ProtNLM"/>
    </source>
</evidence>
<feature type="transmembrane region" description="Helical" evidence="1">
    <location>
        <begin position="93"/>
        <end position="112"/>
    </location>
</feature>
<evidence type="ECO:0000313" key="3">
    <source>
        <dbReference type="Proteomes" id="UP000316714"/>
    </source>
</evidence>
<accession>A0A5C5V330</accession>